<feature type="transmembrane region" description="Helical" evidence="7">
    <location>
        <begin position="127"/>
        <end position="157"/>
    </location>
</feature>
<evidence type="ECO:0000256" key="4">
    <source>
        <dbReference type="ARBA" id="ARBA00023136"/>
    </source>
</evidence>
<proteinExistence type="inferred from homology"/>
<feature type="domain" description="Rhodopsin" evidence="8">
    <location>
        <begin position="34"/>
        <end position="270"/>
    </location>
</feature>
<name>A0ABR3PL23_9PEZI</name>
<feature type="transmembrane region" description="Helical" evidence="7">
    <location>
        <begin position="49"/>
        <end position="68"/>
    </location>
</feature>
<evidence type="ECO:0000256" key="1">
    <source>
        <dbReference type="ARBA" id="ARBA00004141"/>
    </source>
</evidence>
<keyword evidence="10" id="KW-1185">Reference proteome</keyword>
<keyword evidence="3 7" id="KW-1133">Transmembrane helix</keyword>
<feature type="transmembrane region" description="Helical" evidence="7">
    <location>
        <begin position="207"/>
        <end position="226"/>
    </location>
</feature>
<accession>A0ABR3PL23</accession>
<organism evidence="9 10">
    <name type="scientific">Neodothiora populina</name>
    <dbReference type="NCBI Taxonomy" id="2781224"/>
    <lineage>
        <taxon>Eukaryota</taxon>
        <taxon>Fungi</taxon>
        <taxon>Dikarya</taxon>
        <taxon>Ascomycota</taxon>
        <taxon>Pezizomycotina</taxon>
        <taxon>Dothideomycetes</taxon>
        <taxon>Dothideomycetidae</taxon>
        <taxon>Dothideales</taxon>
        <taxon>Dothioraceae</taxon>
        <taxon>Neodothiora</taxon>
    </lineage>
</organism>
<sequence length="404" mass="44668">MDEASSDVRSARGRTDVIVAFVSLAIAFLVLACRLFTRTTVVKNVGADDYVIAVSFIFSVALSALIYVEYQNGQGQHIASLSQENLGKIYKALWASIPIYSLSLTLNKISILLQYWRVFASTMTRHIVMVLFAVTTIIGFYSVFATIFMCAPVSYFWKPEREEGHCLDRNAVWFANASLNIITDVAIFILPMPVLHQLHLPKRQRYALMGVFGLGAFVCVTSMVRLKALYTISNSQDVTWDNGSAAAWSSLEVNVGIVCASLPTLRKSISRFFPKALLSGDDPQYEARRASRRFSRKEAGFHRFRTAQEASDWAEALPVPSNYGKGEALIGLDSKVERGSTHEDFLAGAGSGNIRVKTVTTQVVQELGDASVPVTYPLDAYYTNDRDNHVQDPTTSDSSVGRRA</sequence>
<evidence type="ECO:0000256" key="6">
    <source>
        <dbReference type="SAM" id="MobiDB-lite"/>
    </source>
</evidence>
<keyword evidence="2 7" id="KW-0812">Transmembrane</keyword>
<dbReference type="InterPro" id="IPR049326">
    <property type="entry name" value="Rhodopsin_dom_fungi"/>
</dbReference>
<dbReference type="RefSeq" id="XP_069203113.1">
    <property type="nucleotide sequence ID" value="XM_069345285.1"/>
</dbReference>
<feature type="region of interest" description="Disordered" evidence="6">
    <location>
        <begin position="383"/>
        <end position="404"/>
    </location>
</feature>
<reference evidence="9 10" key="1">
    <citation type="submission" date="2024-07" db="EMBL/GenBank/DDBJ databases">
        <title>Draft sequence of the Neodothiora populina.</title>
        <authorList>
            <person name="Drown D.D."/>
            <person name="Schuette U.S."/>
            <person name="Buechlein A.B."/>
            <person name="Rusch D.R."/>
            <person name="Winton L.W."/>
            <person name="Adams G.A."/>
        </authorList>
    </citation>
    <scope>NUCLEOTIDE SEQUENCE [LARGE SCALE GENOMIC DNA]</scope>
    <source>
        <strain evidence="9 10">CPC 39397</strain>
    </source>
</reference>
<dbReference type="PANTHER" id="PTHR33048:SF132">
    <property type="entry name" value="MEMBRANE PROTEIN, PUTATIVE (AFU_ORTHOLOGUE AFUA_6G07820)-RELATED"/>
    <property type="match status" value="1"/>
</dbReference>
<keyword evidence="4 7" id="KW-0472">Membrane</keyword>
<comment type="subcellular location">
    <subcellularLocation>
        <location evidence="1">Membrane</location>
        <topology evidence="1">Multi-pass membrane protein</topology>
    </subcellularLocation>
</comment>
<gene>
    <name evidence="9" type="ORF">AAFC00_005497</name>
</gene>
<evidence type="ECO:0000256" key="5">
    <source>
        <dbReference type="ARBA" id="ARBA00038359"/>
    </source>
</evidence>
<dbReference type="EMBL" id="JBFMKM010000004">
    <property type="protein sequence ID" value="KAL1306841.1"/>
    <property type="molecule type" value="Genomic_DNA"/>
</dbReference>
<comment type="similarity">
    <text evidence="5">Belongs to the SAT4 family.</text>
</comment>
<feature type="transmembrane region" description="Helical" evidence="7">
    <location>
        <begin position="88"/>
        <end position="106"/>
    </location>
</feature>
<evidence type="ECO:0000256" key="2">
    <source>
        <dbReference type="ARBA" id="ARBA00022692"/>
    </source>
</evidence>
<evidence type="ECO:0000256" key="3">
    <source>
        <dbReference type="ARBA" id="ARBA00022989"/>
    </source>
</evidence>
<dbReference type="Pfam" id="PF20684">
    <property type="entry name" value="Fung_rhodopsin"/>
    <property type="match status" value="1"/>
</dbReference>
<evidence type="ECO:0000313" key="10">
    <source>
        <dbReference type="Proteomes" id="UP001562354"/>
    </source>
</evidence>
<evidence type="ECO:0000259" key="8">
    <source>
        <dbReference type="Pfam" id="PF20684"/>
    </source>
</evidence>
<dbReference type="InterPro" id="IPR052337">
    <property type="entry name" value="SAT4-like"/>
</dbReference>
<dbReference type="GeneID" id="95979196"/>
<feature type="compositionally biased region" description="Polar residues" evidence="6">
    <location>
        <begin position="391"/>
        <end position="404"/>
    </location>
</feature>
<evidence type="ECO:0000256" key="7">
    <source>
        <dbReference type="SAM" id="Phobius"/>
    </source>
</evidence>
<dbReference type="PANTHER" id="PTHR33048">
    <property type="entry name" value="PTH11-LIKE INTEGRAL MEMBRANE PROTEIN (AFU_ORTHOLOGUE AFUA_5G11245)"/>
    <property type="match status" value="1"/>
</dbReference>
<evidence type="ECO:0000313" key="9">
    <source>
        <dbReference type="EMBL" id="KAL1306841.1"/>
    </source>
</evidence>
<feature type="transmembrane region" description="Helical" evidence="7">
    <location>
        <begin position="177"/>
        <end position="195"/>
    </location>
</feature>
<comment type="caution">
    <text evidence="9">The sequence shown here is derived from an EMBL/GenBank/DDBJ whole genome shotgun (WGS) entry which is preliminary data.</text>
</comment>
<feature type="transmembrane region" description="Helical" evidence="7">
    <location>
        <begin position="17"/>
        <end position="37"/>
    </location>
</feature>
<dbReference type="Proteomes" id="UP001562354">
    <property type="component" value="Unassembled WGS sequence"/>
</dbReference>
<protein>
    <recommendedName>
        <fullName evidence="8">Rhodopsin domain-containing protein</fullName>
    </recommendedName>
</protein>